<name>A0A1R3V8H6_9HYPH</name>
<dbReference type="AlphaFoldDB" id="A0A1R3V8H6"/>
<gene>
    <name evidence="1" type="ORF">BQ8794_260022</name>
</gene>
<organism evidence="1 2">
    <name type="scientific">Mesorhizobium prunaredense</name>
    <dbReference type="NCBI Taxonomy" id="1631249"/>
    <lineage>
        <taxon>Bacteria</taxon>
        <taxon>Pseudomonadati</taxon>
        <taxon>Pseudomonadota</taxon>
        <taxon>Alphaproteobacteria</taxon>
        <taxon>Hyphomicrobiales</taxon>
        <taxon>Phyllobacteriaceae</taxon>
        <taxon>Mesorhizobium</taxon>
    </lineage>
</organism>
<dbReference type="STRING" id="1631249.BQ8794_260022"/>
<sequence>MALTQPILHGAVVACSTATGAMEFRVRAIVDIGFPRIVGFIEVEVCWSLRQYPQPD</sequence>
<protein>
    <submittedName>
        <fullName evidence="1">Uncharacterized protein</fullName>
    </submittedName>
</protein>
<keyword evidence="2" id="KW-1185">Reference proteome</keyword>
<reference evidence="2" key="1">
    <citation type="submission" date="2017-01" db="EMBL/GenBank/DDBJ databases">
        <authorList>
            <person name="Brunel B."/>
        </authorList>
    </citation>
    <scope>NUCLEOTIDE SEQUENCE [LARGE SCALE GENOMIC DNA]</scope>
</reference>
<evidence type="ECO:0000313" key="2">
    <source>
        <dbReference type="Proteomes" id="UP000188388"/>
    </source>
</evidence>
<accession>A0A1R3V8H6</accession>
<dbReference type="Proteomes" id="UP000188388">
    <property type="component" value="Unassembled WGS sequence"/>
</dbReference>
<evidence type="ECO:0000313" key="1">
    <source>
        <dbReference type="EMBL" id="SIT56166.1"/>
    </source>
</evidence>
<dbReference type="EMBL" id="FTPD01000019">
    <property type="protein sequence ID" value="SIT56166.1"/>
    <property type="molecule type" value="Genomic_DNA"/>
</dbReference>
<proteinExistence type="predicted"/>